<dbReference type="Proteomes" id="UP000194236">
    <property type="component" value="Unassembled WGS sequence"/>
</dbReference>
<evidence type="ECO:0000313" key="15">
    <source>
        <dbReference type="Proteomes" id="UP000194236"/>
    </source>
</evidence>
<keyword evidence="2" id="KW-0813">Transport</keyword>
<dbReference type="InterPro" id="IPR019594">
    <property type="entry name" value="Glu/Gly-bd"/>
</dbReference>
<dbReference type="SMART" id="SM00918">
    <property type="entry name" value="Lig_chan-Glu_bd"/>
    <property type="match status" value="1"/>
</dbReference>
<dbReference type="PANTHER" id="PTHR42643">
    <property type="entry name" value="IONOTROPIC RECEPTOR 20A-RELATED"/>
    <property type="match status" value="1"/>
</dbReference>
<keyword evidence="8" id="KW-0675">Receptor</keyword>
<evidence type="ECO:0000256" key="7">
    <source>
        <dbReference type="ARBA" id="ARBA00023136"/>
    </source>
</evidence>
<protein>
    <submittedName>
        <fullName evidence="14">Ligand-gated ion channel-like protein</fullName>
    </submittedName>
</protein>
<comment type="subcellular location">
    <subcellularLocation>
        <location evidence="1">Cell membrane</location>
        <topology evidence="1">Multi-pass membrane protein</topology>
    </subcellularLocation>
</comment>
<organism evidence="14 15">
    <name type="scientific">Euroglyphus maynei</name>
    <name type="common">Mayne's house dust mite</name>
    <dbReference type="NCBI Taxonomy" id="6958"/>
    <lineage>
        <taxon>Eukaryota</taxon>
        <taxon>Metazoa</taxon>
        <taxon>Ecdysozoa</taxon>
        <taxon>Arthropoda</taxon>
        <taxon>Chelicerata</taxon>
        <taxon>Arachnida</taxon>
        <taxon>Acari</taxon>
        <taxon>Acariformes</taxon>
        <taxon>Sarcoptiformes</taxon>
        <taxon>Astigmata</taxon>
        <taxon>Psoroptidia</taxon>
        <taxon>Analgoidea</taxon>
        <taxon>Pyroglyphidae</taxon>
        <taxon>Pyroglyphinae</taxon>
        <taxon>Euroglyphus</taxon>
    </lineage>
</organism>
<dbReference type="Pfam" id="PF10613">
    <property type="entry name" value="Lig_chan-Glu_bd"/>
    <property type="match status" value="1"/>
</dbReference>
<evidence type="ECO:0000256" key="4">
    <source>
        <dbReference type="ARBA" id="ARBA00022692"/>
    </source>
</evidence>
<dbReference type="Gene3D" id="1.10.287.70">
    <property type="match status" value="1"/>
</dbReference>
<keyword evidence="4 12" id="KW-0812">Transmembrane</keyword>
<evidence type="ECO:0000256" key="12">
    <source>
        <dbReference type="SAM" id="Phobius"/>
    </source>
</evidence>
<evidence type="ECO:0000256" key="8">
    <source>
        <dbReference type="ARBA" id="ARBA00023170"/>
    </source>
</evidence>
<dbReference type="SUPFAM" id="SSF53850">
    <property type="entry name" value="Periplasmic binding protein-like II"/>
    <property type="match status" value="1"/>
</dbReference>
<keyword evidence="11" id="KW-0407">Ion channel</keyword>
<evidence type="ECO:0000256" key="6">
    <source>
        <dbReference type="ARBA" id="ARBA00023065"/>
    </source>
</evidence>
<proteinExistence type="predicted"/>
<evidence type="ECO:0000256" key="5">
    <source>
        <dbReference type="ARBA" id="ARBA00022989"/>
    </source>
</evidence>
<keyword evidence="9" id="KW-0325">Glycoprotein</keyword>
<dbReference type="PANTHER" id="PTHR42643:SF24">
    <property type="entry name" value="IONOTROPIC RECEPTOR 60A"/>
    <property type="match status" value="1"/>
</dbReference>
<evidence type="ECO:0000256" key="1">
    <source>
        <dbReference type="ARBA" id="ARBA00004651"/>
    </source>
</evidence>
<evidence type="ECO:0000256" key="10">
    <source>
        <dbReference type="ARBA" id="ARBA00023286"/>
    </source>
</evidence>
<evidence type="ECO:0000256" key="2">
    <source>
        <dbReference type="ARBA" id="ARBA00022448"/>
    </source>
</evidence>
<accession>A0A1Y3AL50</accession>
<reference evidence="14 15" key="1">
    <citation type="submission" date="2017-03" db="EMBL/GenBank/DDBJ databases">
        <title>Genome Survey of Euroglyphus maynei.</title>
        <authorList>
            <person name="Arlian L.G."/>
            <person name="Morgan M.S."/>
            <person name="Rider S.D."/>
        </authorList>
    </citation>
    <scope>NUCLEOTIDE SEQUENCE [LARGE SCALE GENOMIC DNA]</scope>
    <source>
        <strain evidence="14">Arlian Lab</strain>
        <tissue evidence="14">Whole body</tissue>
    </source>
</reference>
<feature type="domain" description="Ionotropic glutamate receptor L-glutamate and glycine-binding" evidence="13">
    <location>
        <begin position="13"/>
        <end position="74"/>
    </location>
</feature>
<evidence type="ECO:0000313" key="14">
    <source>
        <dbReference type="EMBL" id="OTF69172.1"/>
    </source>
</evidence>
<dbReference type="GO" id="GO:0015276">
    <property type="term" value="F:ligand-gated monoatomic ion channel activity"/>
    <property type="evidence" value="ECO:0007669"/>
    <property type="project" value="InterPro"/>
</dbReference>
<evidence type="ECO:0000256" key="3">
    <source>
        <dbReference type="ARBA" id="ARBA00022475"/>
    </source>
</evidence>
<dbReference type="InterPro" id="IPR052192">
    <property type="entry name" value="Insect_Ionotropic_Sensory_Rcpt"/>
</dbReference>
<keyword evidence="5 12" id="KW-1133">Transmembrane helix</keyword>
<keyword evidence="10" id="KW-1071">Ligand-gated ion channel</keyword>
<dbReference type="AlphaFoldDB" id="A0A1Y3AL50"/>
<dbReference type="EMBL" id="MUJZ01071869">
    <property type="protein sequence ID" value="OTF69172.1"/>
    <property type="molecule type" value="Genomic_DNA"/>
</dbReference>
<name>A0A1Y3AL50_EURMA</name>
<dbReference type="OrthoDB" id="6483324at2759"/>
<keyword evidence="6" id="KW-0406">Ion transport</keyword>
<keyword evidence="15" id="KW-1185">Reference proteome</keyword>
<evidence type="ECO:0000256" key="11">
    <source>
        <dbReference type="ARBA" id="ARBA00023303"/>
    </source>
</evidence>
<keyword evidence="3" id="KW-1003">Cell membrane</keyword>
<gene>
    <name evidence="14" type="ORF">BLA29_005538</name>
</gene>
<feature type="transmembrane region" description="Helical" evidence="12">
    <location>
        <begin position="131"/>
        <end position="152"/>
    </location>
</feature>
<dbReference type="GO" id="GO:0005886">
    <property type="term" value="C:plasma membrane"/>
    <property type="evidence" value="ECO:0007669"/>
    <property type="project" value="UniProtKB-SubCell"/>
</dbReference>
<evidence type="ECO:0000259" key="13">
    <source>
        <dbReference type="SMART" id="SM00918"/>
    </source>
</evidence>
<sequence length="370" mass="42433">MRIAITSTLNSLPYSIVKSDFKTGKQIPGGIETRIMQIMAKKLNFTIEWVITPNKSGNLLANKTWNGMVGMIVRQEVEIATGGISLTPERMTAADFLFPHEIDQNTFALSASSNEGNNNDSINLLIRPFQLQVWFVFLVTFLLFGILHHMFIKPLLGKHLNNLNREFNDKETCLKPKIDHNLVWINFCLLLRQSYHWLSNSRSCHILSSIKICSIIWALSSLVISNFYTGYLCSMLTLPSTNQIDSIEKFAHACENGQLIPLGLKNTNVMNIISKSNMQSLKTIWRHIKLIKNRETGMNMISAQLELPISERIHYAIISPRERLRFLQMNDNIIHLPPKNSDSSIYSFFVAIPVRKSFRHRKHFDQMSVK</sequence>
<keyword evidence="7 12" id="KW-0472">Membrane</keyword>
<evidence type="ECO:0000256" key="9">
    <source>
        <dbReference type="ARBA" id="ARBA00023180"/>
    </source>
</evidence>
<comment type="caution">
    <text evidence="14">The sequence shown here is derived from an EMBL/GenBank/DDBJ whole genome shotgun (WGS) entry which is preliminary data.</text>
</comment>
<dbReference type="Gene3D" id="3.40.190.10">
    <property type="entry name" value="Periplasmic binding protein-like II"/>
    <property type="match status" value="1"/>
</dbReference>